<dbReference type="SUPFAM" id="SSF57756">
    <property type="entry name" value="Retrovirus zinc finger-like domains"/>
    <property type="match status" value="1"/>
</dbReference>
<name>X6MAU3_RETFI</name>
<dbReference type="GO" id="GO:0008270">
    <property type="term" value="F:zinc ion binding"/>
    <property type="evidence" value="ECO:0007669"/>
    <property type="project" value="InterPro"/>
</dbReference>
<dbReference type="EMBL" id="ASPP01023145">
    <property type="protein sequence ID" value="ETO10771.1"/>
    <property type="molecule type" value="Genomic_DNA"/>
</dbReference>
<dbReference type="GO" id="GO:0003824">
    <property type="term" value="F:catalytic activity"/>
    <property type="evidence" value="ECO:0007669"/>
    <property type="project" value="InterPro"/>
</dbReference>
<protein>
    <recommendedName>
        <fullName evidence="1">Endonuclease/exonuclease/phosphatase domain-containing protein</fullName>
    </recommendedName>
</protein>
<dbReference type="AlphaFoldDB" id="X6MAU3"/>
<evidence type="ECO:0000313" key="3">
    <source>
        <dbReference type="Proteomes" id="UP000023152"/>
    </source>
</evidence>
<dbReference type="Pfam" id="PF14529">
    <property type="entry name" value="Exo_endo_phos_2"/>
    <property type="match status" value="1"/>
</dbReference>
<dbReference type="InterPro" id="IPR036691">
    <property type="entry name" value="Endo/exonu/phosph_ase_sf"/>
</dbReference>
<dbReference type="Proteomes" id="UP000023152">
    <property type="component" value="Unassembled WGS sequence"/>
</dbReference>
<dbReference type="InterPro" id="IPR036875">
    <property type="entry name" value="Znf_CCHC_sf"/>
</dbReference>
<feature type="domain" description="Endonuclease/exonuclease/phosphatase" evidence="1">
    <location>
        <begin position="229"/>
        <end position="298"/>
    </location>
</feature>
<gene>
    <name evidence="2" type="ORF">RFI_26606</name>
</gene>
<dbReference type="InterPro" id="IPR005135">
    <property type="entry name" value="Endo/exonuclease/phosphatase"/>
</dbReference>
<dbReference type="GO" id="GO:0003676">
    <property type="term" value="F:nucleic acid binding"/>
    <property type="evidence" value="ECO:0007669"/>
    <property type="project" value="InterPro"/>
</dbReference>
<dbReference type="OrthoDB" id="8026949at2759"/>
<dbReference type="SUPFAM" id="SSF56219">
    <property type="entry name" value="DNase I-like"/>
    <property type="match status" value="1"/>
</dbReference>
<accession>X6MAU3</accession>
<evidence type="ECO:0000259" key="1">
    <source>
        <dbReference type="Pfam" id="PF14529"/>
    </source>
</evidence>
<keyword evidence="3" id="KW-1185">Reference proteome</keyword>
<sequence>MYVHFAVNTIAFNGDEKSEEQVKKTKRQIRCQIYRRNYVDEIKKRKQQEIYNPELNKIVLLKNVPVQESEQEIKETLEEYGYSIKTQHHFKQCRNCYKLNHIAKECPQKRKICKHCGLKNHEASKYRHKNDPSRHRCVLCKKGHPSDSVQYEIDEISSLKREITTLVQSWELETDQEMKTLIIISSIFMFVIGVRQEDLECYVEEIYIPFHDHLILCLIHLMYLIEICNASSLTFKHLSKKLHHAMKISEHIIIGGDWNAHHPAWLDHNTDDVGDCILDFIVSNGLNIINTLPFNCTQHQALILHYAHHIFFHLLAIGEQMMLNWMCIADIDRLCRRSISKPRGHHHELNNKRLRLRSNKWEQFRLRLKNIDNWMQSITPEQEDIPKDAIDIAAFQFEGM</sequence>
<evidence type="ECO:0000313" key="2">
    <source>
        <dbReference type="EMBL" id="ETO10771.1"/>
    </source>
</evidence>
<proteinExistence type="predicted"/>
<comment type="caution">
    <text evidence="2">The sequence shown here is derived from an EMBL/GenBank/DDBJ whole genome shotgun (WGS) entry which is preliminary data.</text>
</comment>
<reference evidence="2 3" key="1">
    <citation type="journal article" date="2013" name="Curr. Biol.">
        <title>The Genome of the Foraminiferan Reticulomyxa filosa.</title>
        <authorList>
            <person name="Glockner G."/>
            <person name="Hulsmann N."/>
            <person name="Schleicher M."/>
            <person name="Noegel A.A."/>
            <person name="Eichinger L."/>
            <person name="Gallinger C."/>
            <person name="Pawlowski J."/>
            <person name="Sierra R."/>
            <person name="Euteneuer U."/>
            <person name="Pillet L."/>
            <person name="Moustafa A."/>
            <person name="Platzer M."/>
            <person name="Groth M."/>
            <person name="Szafranski K."/>
            <person name="Schliwa M."/>
        </authorList>
    </citation>
    <scope>NUCLEOTIDE SEQUENCE [LARGE SCALE GENOMIC DNA]</scope>
</reference>
<dbReference type="Gene3D" id="3.60.10.10">
    <property type="entry name" value="Endonuclease/exonuclease/phosphatase"/>
    <property type="match status" value="1"/>
</dbReference>
<organism evidence="2 3">
    <name type="scientific">Reticulomyxa filosa</name>
    <dbReference type="NCBI Taxonomy" id="46433"/>
    <lineage>
        <taxon>Eukaryota</taxon>
        <taxon>Sar</taxon>
        <taxon>Rhizaria</taxon>
        <taxon>Retaria</taxon>
        <taxon>Foraminifera</taxon>
        <taxon>Monothalamids</taxon>
        <taxon>Reticulomyxidae</taxon>
        <taxon>Reticulomyxa</taxon>
    </lineage>
</organism>